<keyword evidence="1" id="KW-0255">Endonuclease</keyword>
<dbReference type="Gene3D" id="3.40.1800.10">
    <property type="entry name" value="His-Me finger endonucleases"/>
    <property type="match status" value="1"/>
</dbReference>
<name>A0ABW2GI36_9ACTN</name>
<gene>
    <name evidence="1" type="ORF">ACFQLX_19740</name>
</gene>
<dbReference type="Proteomes" id="UP001596413">
    <property type="component" value="Unassembled WGS sequence"/>
</dbReference>
<dbReference type="RefSeq" id="WP_386417012.1">
    <property type="nucleotide sequence ID" value="NZ_JBHSZO010000033.1"/>
</dbReference>
<evidence type="ECO:0000313" key="2">
    <source>
        <dbReference type="Proteomes" id="UP001596413"/>
    </source>
</evidence>
<keyword evidence="1" id="KW-0540">Nuclease</keyword>
<keyword evidence="2" id="KW-1185">Reference proteome</keyword>
<dbReference type="Pfam" id="PF02945">
    <property type="entry name" value="Endonuclease_7"/>
    <property type="match status" value="1"/>
</dbReference>
<dbReference type="InterPro" id="IPR038563">
    <property type="entry name" value="Endonuclease_7_sf"/>
</dbReference>
<accession>A0ABW2GI36</accession>
<proteinExistence type="predicted"/>
<reference evidence="2" key="1">
    <citation type="journal article" date="2019" name="Int. J. Syst. Evol. Microbiol.">
        <title>The Global Catalogue of Microorganisms (GCM) 10K type strain sequencing project: providing services to taxonomists for standard genome sequencing and annotation.</title>
        <authorList>
            <consortium name="The Broad Institute Genomics Platform"/>
            <consortium name="The Broad Institute Genome Sequencing Center for Infectious Disease"/>
            <person name="Wu L."/>
            <person name="Ma J."/>
        </authorList>
    </citation>
    <scope>NUCLEOTIDE SEQUENCE [LARGE SCALE GENOMIC DNA]</scope>
    <source>
        <strain evidence="2">CGMCC 1.13681</strain>
    </source>
</reference>
<evidence type="ECO:0000313" key="1">
    <source>
        <dbReference type="EMBL" id="MFC7220378.1"/>
    </source>
</evidence>
<organism evidence="1 2">
    <name type="scientific">Streptomyces polyrhachis</name>
    <dbReference type="NCBI Taxonomy" id="1282885"/>
    <lineage>
        <taxon>Bacteria</taxon>
        <taxon>Bacillati</taxon>
        <taxon>Actinomycetota</taxon>
        <taxon>Actinomycetes</taxon>
        <taxon>Kitasatosporales</taxon>
        <taxon>Streptomycetaceae</taxon>
        <taxon>Streptomyces</taxon>
    </lineage>
</organism>
<sequence length="181" mass="20412">MSVPSNIIRRMTNESSPIYDDFCKICHSWLDEGDSGYKGRLCRNCSPAVRQAKRYGLSVPHVNAILRVQGDCCPLCDDGPGDDALYGPIWWNIDHDHKCCKGCPSCVRGLLCSPCNTRLGYYEKRLSQSRASWPSPVVDAYLARPPAQRPEAKELHSDDRNWARVRYIGVNGPWQGLTWKA</sequence>
<dbReference type="InterPro" id="IPR004211">
    <property type="entry name" value="Endonuclease_7"/>
</dbReference>
<dbReference type="InterPro" id="IPR044925">
    <property type="entry name" value="His-Me_finger_sf"/>
</dbReference>
<keyword evidence="1" id="KW-0378">Hydrolase</keyword>
<dbReference type="EMBL" id="JBHSZO010000033">
    <property type="protein sequence ID" value="MFC7220378.1"/>
    <property type="molecule type" value="Genomic_DNA"/>
</dbReference>
<comment type="caution">
    <text evidence="1">The sequence shown here is derived from an EMBL/GenBank/DDBJ whole genome shotgun (WGS) entry which is preliminary data.</text>
</comment>
<protein>
    <submittedName>
        <fullName evidence="1">Endonuclease domain-containing protein</fullName>
    </submittedName>
</protein>
<dbReference type="GO" id="GO:0004519">
    <property type="term" value="F:endonuclease activity"/>
    <property type="evidence" value="ECO:0007669"/>
    <property type="project" value="UniProtKB-KW"/>
</dbReference>
<dbReference type="SUPFAM" id="SSF54060">
    <property type="entry name" value="His-Me finger endonucleases"/>
    <property type="match status" value="1"/>
</dbReference>